<proteinExistence type="predicted"/>
<dbReference type="InterPro" id="IPR019587">
    <property type="entry name" value="Polyketide_cyclase/dehydratase"/>
</dbReference>
<name>A0A1G6XC62_9ACTN</name>
<dbReference type="STRING" id="675864.SAMN04489747_1650"/>
<evidence type="ECO:0000313" key="1">
    <source>
        <dbReference type="EMBL" id="SDD74865.1"/>
    </source>
</evidence>
<reference evidence="1 2" key="1">
    <citation type="submission" date="2016-10" db="EMBL/GenBank/DDBJ databases">
        <authorList>
            <person name="de Groot N.N."/>
        </authorList>
    </citation>
    <scope>NUCLEOTIDE SEQUENCE [LARGE SCALE GENOMIC DNA]</scope>
    <source>
        <strain evidence="1 2">MON 2.2</strain>
    </source>
</reference>
<dbReference type="RefSeq" id="WP_090592277.1">
    <property type="nucleotide sequence ID" value="NZ_LT629688.1"/>
</dbReference>
<dbReference type="EMBL" id="LT629688">
    <property type="protein sequence ID" value="SDD74865.1"/>
    <property type="molecule type" value="Genomic_DNA"/>
</dbReference>
<sequence length="144" mass="15921">MSRNTRLVEASPDQVWSVLSDGWLYSSWVVGAARIRQVEPDWPAVGSRIHHSAGLWPLMIDDHSEVLEADPPRRLVLRARGWPAGEAQVTVLLHPQGAHTEVEILEDAVRGPGVLVPRPVRSVAIGLRNTETLRRLALIAQGRP</sequence>
<dbReference type="InterPro" id="IPR023393">
    <property type="entry name" value="START-like_dom_sf"/>
</dbReference>
<accession>A0A1G6XC62</accession>
<dbReference type="Pfam" id="PF10604">
    <property type="entry name" value="Polyketide_cyc2"/>
    <property type="match status" value="1"/>
</dbReference>
<evidence type="ECO:0000313" key="2">
    <source>
        <dbReference type="Proteomes" id="UP000198546"/>
    </source>
</evidence>
<dbReference type="Gene3D" id="3.30.530.20">
    <property type="match status" value="1"/>
</dbReference>
<dbReference type="OrthoDB" id="4483486at2"/>
<dbReference type="CDD" id="cd07812">
    <property type="entry name" value="SRPBCC"/>
    <property type="match status" value="1"/>
</dbReference>
<keyword evidence="2" id="KW-1185">Reference proteome</keyword>
<dbReference type="Proteomes" id="UP000198546">
    <property type="component" value="Chromosome i"/>
</dbReference>
<gene>
    <name evidence="1" type="ORF">SAMN04489747_1650</name>
</gene>
<organism evidence="1 2">
    <name type="scientific">Auraticoccus monumenti</name>
    <dbReference type="NCBI Taxonomy" id="675864"/>
    <lineage>
        <taxon>Bacteria</taxon>
        <taxon>Bacillati</taxon>
        <taxon>Actinomycetota</taxon>
        <taxon>Actinomycetes</taxon>
        <taxon>Propionibacteriales</taxon>
        <taxon>Propionibacteriaceae</taxon>
        <taxon>Auraticoccus</taxon>
    </lineage>
</organism>
<dbReference type="AlphaFoldDB" id="A0A1G6XC62"/>
<protein>
    <submittedName>
        <fullName evidence="1">Polyketide cyclase / dehydrase and lipid transport</fullName>
    </submittedName>
</protein>
<dbReference type="SUPFAM" id="SSF55961">
    <property type="entry name" value="Bet v1-like"/>
    <property type="match status" value="1"/>
</dbReference>